<sequence length="28" mass="3162">MMHWNLECLGGSSCSVYILEGSPWTKMT</sequence>
<name>A0A7I8K6H8_SPIIN</name>
<proteinExistence type="predicted"/>
<evidence type="ECO:0000313" key="1">
    <source>
        <dbReference type="EMBL" id="CAA2616916.1"/>
    </source>
</evidence>
<evidence type="ECO:0000313" key="2">
    <source>
        <dbReference type="EMBL" id="CAA7392181.1"/>
    </source>
</evidence>
<dbReference type="AlphaFoldDB" id="A0A7I8K6H8"/>
<dbReference type="Proteomes" id="UP000663760">
    <property type="component" value="Chromosome 2"/>
</dbReference>
<organism evidence="2 3">
    <name type="scientific">Spirodela intermedia</name>
    <name type="common">Intermediate duckweed</name>
    <dbReference type="NCBI Taxonomy" id="51605"/>
    <lineage>
        <taxon>Eukaryota</taxon>
        <taxon>Viridiplantae</taxon>
        <taxon>Streptophyta</taxon>
        <taxon>Embryophyta</taxon>
        <taxon>Tracheophyta</taxon>
        <taxon>Spermatophyta</taxon>
        <taxon>Magnoliopsida</taxon>
        <taxon>Liliopsida</taxon>
        <taxon>Araceae</taxon>
        <taxon>Lemnoideae</taxon>
        <taxon>Spirodela</taxon>
    </lineage>
</organism>
<accession>A0A7I8K6H8</accession>
<keyword evidence="3" id="KW-1185">Reference proteome</keyword>
<gene>
    <name evidence="1" type="ORF">SI7747_02003128</name>
    <name evidence="2" type="ORF">SI8410_02003348</name>
</gene>
<evidence type="ECO:0000313" key="3">
    <source>
        <dbReference type="Proteomes" id="UP000663760"/>
    </source>
</evidence>
<reference evidence="2" key="1">
    <citation type="submission" date="2020-02" db="EMBL/GenBank/DDBJ databases">
        <authorList>
            <person name="Scholz U."/>
            <person name="Mascher M."/>
            <person name="Fiebig A."/>
        </authorList>
    </citation>
    <scope>NUCLEOTIDE SEQUENCE</scope>
</reference>
<dbReference type="EMBL" id="LR743589">
    <property type="protein sequence ID" value="CAA2616916.1"/>
    <property type="molecule type" value="Genomic_DNA"/>
</dbReference>
<dbReference type="EMBL" id="LR746265">
    <property type="protein sequence ID" value="CAA7392181.1"/>
    <property type="molecule type" value="Genomic_DNA"/>
</dbReference>
<protein>
    <submittedName>
        <fullName evidence="2">Uncharacterized protein</fullName>
    </submittedName>
</protein>